<dbReference type="InterPro" id="IPR004092">
    <property type="entry name" value="Mbt"/>
</dbReference>
<keyword evidence="3" id="KW-0677">Repeat</keyword>
<protein>
    <submittedName>
        <fullName evidence="11">SLED domain-containing protein</fullName>
    </submittedName>
</protein>
<dbReference type="GO" id="GO:0003682">
    <property type="term" value="F:chromatin binding"/>
    <property type="evidence" value="ECO:0007669"/>
    <property type="project" value="TreeGrafter"/>
</dbReference>
<dbReference type="PROSITE" id="PS51079">
    <property type="entry name" value="MBT"/>
    <property type="match status" value="1"/>
</dbReference>
<keyword evidence="10" id="KW-1185">Reference proteome</keyword>
<reference evidence="8" key="1">
    <citation type="submission" date="2016-01" db="EMBL/GenBank/DDBJ databases">
        <title>Reference transcriptome for the parasite Schistocephalus solidus: insights into the molecular evolution of parasitism.</title>
        <authorList>
            <person name="Hebert F.O."/>
            <person name="Grambauer S."/>
            <person name="Barber I."/>
            <person name="Landry C.R."/>
            <person name="Aubin-Horth N."/>
        </authorList>
    </citation>
    <scope>NUCLEOTIDE SEQUENCE</scope>
</reference>
<dbReference type="EMBL" id="UYSU01000085">
    <property type="protein sequence ID" value="VDL85160.1"/>
    <property type="molecule type" value="Genomic_DNA"/>
</dbReference>
<dbReference type="InterPro" id="IPR050548">
    <property type="entry name" value="PcG_chromatin_remod_factors"/>
</dbReference>
<feature type="compositionally biased region" description="Low complexity" evidence="6">
    <location>
        <begin position="1287"/>
        <end position="1304"/>
    </location>
</feature>
<dbReference type="SUPFAM" id="SSF63748">
    <property type="entry name" value="Tudor/PWWP/MBT"/>
    <property type="match status" value="3"/>
</dbReference>
<gene>
    <name evidence="9" type="ORF">SSLN_LOCUS158</name>
    <name evidence="8" type="ORF">TR112750</name>
</gene>
<dbReference type="InterPro" id="IPR021987">
    <property type="entry name" value="SLED"/>
</dbReference>
<sequence length="1313" mass="144394">MLFNWYTFLSETGAEIAPAHLFKHVEKSIEPTFLIGHTLEVELSVCKSLDHNLLPSCTRCWPCEVLFSTDKTLFLRWCVPFETRFPLLKNNETGIKKGAYRNVELSKEDPLLSFWVPVNDQTWLKIHPMGWSEENNLPWHMPFSDLKSVTKYAQETSLSPGSMWHNTKWGRSLLRSCVPRSVFEARCFCLYGLIQVGGFLECEHQDNPMVVWPVKVLNNCGGRISVSWLASNPVDAISQRGDTCSFNGTKDPAESSTFTLHFLNPRFHQIGWGFSKGYLYRPPASFHFPDPVEVNEDFFRNLGHAFHFEKTEDSPVSNGYDANCYPFSPDPPKHTMREGLKLEALHFSRPYGAFPATITQVLSDRYFIVKFDNLQGSNAITRTAPNELPSKKAEGQYSPSAQEPVCFVAHLGMPHIMPPTVSQYHGLHLFPPNGWPSDKPFTWHNYLSFMTESSRFNDSDSCIHPRNSANDGETDFRTLNENFLINFLSAPISKCFGQRCQSPLLSERVSGLPDSASDSCLYARNSGSVKSSIMQDRIPAEDDPLFHELSYSRESLGQTPQTGHAPLKDFFVGMKLECALPSHVWEYLVRNGASMKFGGPPLCSATIIRVQAGLLWLIMDLPHCLFSIDGSFVKGLRLDSPILIECFSTEIYPLGWSSTFGHPFIPPSSYFDPHDLSLPQLNGFFHSKMSVWPILPKPEEVSTRRPGSAYQTSFNSTGTIDISGLYEGSEYCPAIYINSSCYIGPYLCKASLESLPQQFGPGPVVRVLQYLLTRIVNAAYKPLRVLRLLEADWANSLIHALPSPATSGAPLPPSLLSVLDNVKRYGNRCPASASLKHALAEVAEQRHEAMSLVLLRVRCPRRGIKVEAPVEVCCKQRAVEEFCRQVSLLLEACPNLISIRPFSASTPLLPENQPTTVPTHRKPANAIPCPVHCHCLIRTRRVDRWVTGSSRRRIQNFSAQYLESIKGGPLYNWNPERSTETVGAERTTAHTAANSGFHSADSYTTPSVRTRSVAAALGNHSANSTGAASVSSSSASFSTSHVTTSAAGSAIDQSAKPPFVRTGPNGSRGVYSPLNHVYHHYNHNERSVQAGRRRRIAGLPRVQAIKRYVANLRPVSARKEAAAAAAAARAGHANGASTAVAAVAAARAVLMQNAAVFSGASAAEDFCSGVAAAAAALVNSDLTLFGEVPRVVLQSNPIDWTAADVAAYLEQTDCRELWPWLATEAVDGRAFMLLSLPVLHTLKGLHLEAAVRLARQVASVKRAFLEQFCSTVPPTSLAPVATSSVSSTSISISSPSPTGSNPSPACQPPKVTN</sequence>
<dbReference type="Pfam" id="PF02820">
    <property type="entry name" value="MBT"/>
    <property type="match status" value="1"/>
</dbReference>
<dbReference type="GO" id="GO:0005634">
    <property type="term" value="C:nucleus"/>
    <property type="evidence" value="ECO:0007669"/>
    <property type="project" value="UniProtKB-SubCell"/>
</dbReference>
<reference evidence="9 10" key="3">
    <citation type="submission" date="2018-11" db="EMBL/GenBank/DDBJ databases">
        <authorList>
            <consortium name="Pathogen Informatics"/>
        </authorList>
    </citation>
    <scope>NUCLEOTIDE SEQUENCE [LARGE SCALE GENOMIC DNA]</scope>
    <source>
        <strain evidence="9 10">NST_G2</strain>
    </source>
</reference>
<keyword evidence="2" id="KW-0678">Repressor</keyword>
<dbReference type="InterPro" id="IPR013761">
    <property type="entry name" value="SAM/pointed_sf"/>
</dbReference>
<dbReference type="STRING" id="70667.A0A0X3P4H7"/>
<evidence type="ECO:0000313" key="9">
    <source>
        <dbReference type="EMBL" id="VDL85160.1"/>
    </source>
</evidence>
<feature type="repeat" description="MBT" evidence="5">
    <location>
        <begin position="162"/>
        <end position="283"/>
    </location>
</feature>
<feature type="domain" description="SLED" evidence="7">
    <location>
        <begin position="732"/>
        <end position="793"/>
    </location>
</feature>
<feature type="region of interest" description="Disordered" evidence="6">
    <location>
        <begin position="1287"/>
        <end position="1313"/>
    </location>
</feature>
<dbReference type="Gene3D" id="3.90.1150.190">
    <property type="entry name" value="SLED domain"/>
    <property type="match status" value="1"/>
</dbReference>
<evidence type="ECO:0000313" key="10">
    <source>
        <dbReference type="Proteomes" id="UP000275846"/>
    </source>
</evidence>
<accession>A0A0X3P4H7</accession>
<keyword evidence="4" id="KW-0539">Nucleus</keyword>
<name>A0A0X3P4H7_SCHSO</name>
<dbReference type="CDD" id="cd20095">
    <property type="entry name" value="MBT_SFMBT_rpt3"/>
    <property type="match status" value="1"/>
</dbReference>
<organism evidence="8">
    <name type="scientific">Schistocephalus solidus</name>
    <name type="common">Tapeworm</name>
    <dbReference type="NCBI Taxonomy" id="70667"/>
    <lineage>
        <taxon>Eukaryota</taxon>
        <taxon>Metazoa</taxon>
        <taxon>Spiralia</taxon>
        <taxon>Lophotrochozoa</taxon>
        <taxon>Platyhelminthes</taxon>
        <taxon>Cestoda</taxon>
        <taxon>Eucestoda</taxon>
        <taxon>Diphyllobothriidea</taxon>
        <taxon>Diphyllobothriidae</taxon>
        <taxon>Schistocephalus</taxon>
    </lineage>
</organism>
<dbReference type="PANTHER" id="PTHR12247">
    <property type="entry name" value="POLYCOMB GROUP PROTEIN"/>
    <property type="match status" value="1"/>
</dbReference>
<dbReference type="Gene3D" id="2.30.30.140">
    <property type="match status" value="4"/>
</dbReference>
<evidence type="ECO:0000256" key="5">
    <source>
        <dbReference type="PROSITE-ProRule" id="PRU00459"/>
    </source>
</evidence>
<dbReference type="GO" id="GO:0045892">
    <property type="term" value="P:negative regulation of DNA-templated transcription"/>
    <property type="evidence" value="ECO:0007669"/>
    <property type="project" value="TreeGrafter"/>
</dbReference>
<evidence type="ECO:0000256" key="6">
    <source>
        <dbReference type="SAM" id="MobiDB-lite"/>
    </source>
</evidence>
<proteinExistence type="predicted"/>
<dbReference type="Pfam" id="PF12140">
    <property type="entry name" value="SLED"/>
    <property type="match status" value="1"/>
</dbReference>
<dbReference type="EMBL" id="GEEE01016426">
    <property type="protein sequence ID" value="JAP46799.1"/>
    <property type="molecule type" value="Transcribed_RNA"/>
</dbReference>
<dbReference type="InterPro" id="IPR038348">
    <property type="entry name" value="SLED_sf"/>
</dbReference>
<dbReference type="WBParaSite" id="SSLN_0000016601-mRNA-1">
    <property type="protein sequence ID" value="SSLN_0000016601-mRNA-1"/>
    <property type="gene ID" value="SSLN_0000016601"/>
</dbReference>
<evidence type="ECO:0000259" key="7">
    <source>
        <dbReference type="Pfam" id="PF12140"/>
    </source>
</evidence>
<evidence type="ECO:0000313" key="11">
    <source>
        <dbReference type="WBParaSite" id="SSLN_0000016601-mRNA-1"/>
    </source>
</evidence>
<dbReference type="SUPFAM" id="SSF47769">
    <property type="entry name" value="SAM/Pointed domain"/>
    <property type="match status" value="1"/>
</dbReference>
<dbReference type="GO" id="GO:0042393">
    <property type="term" value="F:histone binding"/>
    <property type="evidence" value="ECO:0007669"/>
    <property type="project" value="TreeGrafter"/>
</dbReference>
<comment type="subcellular location">
    <subcellularLocation>
        <location evidence="1">Nucleus</location>
    </subcellularLocation>
</comment>
<evidence type="ECO:0000256" key="1">
    <source>
        <dbReference type="ARBA" id="ARBA00004123"/>
    </source>
</evidence>
<evidence type="ECO:0000256" key="3">
    <source>
        <dbReference type="ARBA" id="ARBA00022737"/>
    </source>
</evidence>
<reference evidence="11" key="2">
    <citation type="submission" date="2016-06" db="UniProtKB">
        <authorList>
            <consortium name="WormBaseParasite"/>
        </authorList>
    </citation>
    <scope>IDENTIFICATION</scope>
</reference>
<dbReference type="Proteomes" id="UP000275846">
    <property type="component" value="Unassembled WGS sequence"/>
</dbReference>
<dbReference type="Gene3D" id="1.10.150.50">
    <property type="entry name" value="Transcription Factor, Ets-1"/>
    <property type="match status" value="1"/>
</dbReference>
<evidence type="ECO:0000256" key="2">
    <source>
        <dbReference type="ARBA" id="ARBA00022491"/>
    </source>
</evidence>
<dbReference type="OrthoDB" id="5800688at2759"/>
<evidence type="ECO:0000313" key="8">
    <source>
        <dbReference type="EMBL" id="JAP46799.1"/>
    </source>
</evidence>
<evidence type="ECO:0000256" key="4">
    <source>
        <dbReference type="ARBA" id="ARBA00023242"/>
    </source>
</evidence>
<dbReference type="PANTHER" id="PTHR12247:SF129">
    <property type="entry name" value="SOP-2-RELATED PROTEIN 3"/>
    <property type="match status" value="1"/>
</dbReference>
<dbReference type="CDD" id="cd20094">
    <property type="entry name" value="MBT_SFMBT_rpt2"/>
    <property type="match status" value="1"/>
</dbReference>